<evidence type="ECO:0000313" key="2">
    <source>
        <dbReference type="EMBL" id="KAK7858074.1"/>
    </source>
</evidence>
<dbReference type="Proteomes" id="UP000237347">
    <property type="component" value="Unassembled WGS sequence"/>
</dbReference>
<protein>
    <recommendedName>
        <fullName evidence="1">DUF7950 domain-containing protein</fullName>
    </recommendedName>
</protein>
<proteinExistence type="predicted"/>
<dbReference type="Pfam" id="PF25821">
    <property type="entry name" value="DUF7950"/>
    <property type="match status" value="1"/>
</dbReference>
<evidence type="ECO:0000313" key="3">
    <source>
        <dbReference type="Proteomes" id="UP000237347"/>
    </source>
</evidence>
<reference evidence="2 3" key="1">
    <citation type="journal article" date="2018" name="Sci. Data">
        <title>The draft genome sequence of cork oak.</title>
        <authorList>
            <person name="Ramos A.M."/>
            <person name="Usie A."/>
            <person name="Barbosa P."/>
            <person name="Barros P.M."/>
            <person name="Capote T."/>
            <person name="Chaves I."/>
            <person name="Simoes F."/>
            <person name="Abreu I."/>
            <person name="Carrasquinho I."/>
            <person name="Faro C."/>
            <person name="Guimaraes J.B."/>
            <person name="Mendonca D."/>
            <person name="Nobrega F."/>
            <person name="Rodrigues L."/>
            <person name="Saibo N.J.M."/>
            <person name="Varela M.C."/>
            <person name="Egas C."/>
            <person name="Matos J."/>
            <person name="Miguel C.M."/>
            <person name="Oliveira M.M."/>
            <person name="Ricardo C.P."/>
            <person name="Goncalves S."/>
        </authorList>
    </citation>
    <scope>NUCLEOTIDE SEQUENCE [LARGE SCALE GENOMIC DNA]</scope>
    <source>
        <strain evidence="3">cv. HL8</strain>
    </source>
</reference>
<dbReference type="PANTHER" id="PTHR33595:SF7">
    <property type="entry name" value="OS12G0242500 PROTEIN"/>
    <property type="match status" value="1"/>
</dbReference>
<dbReference type="EMBL" id="PKMF04000022">
    <property type="protein sequence ID" value="KAK7858074.1"/>
    <property type="molecule type" value="Genomic_DNA"/>
</dbReference>
<dbReference type="PANTHER" id="PTHR33595">
    <property type="entry name" value="VON WILLEBRAND FACTOR A DOMAIN PROTEIN"/>
    <property type="match status" value="1"/>
</dbReference>
<keyword evidence="3" id="KW-1185">Reference proteome</keyword>
<organism evidence="2 3">
    <name type="scientific">Quercus suber</name>
    <name type="common">Cork oak</name>
    <dbReference type="NCBI Taxonomy" id="58331"/>
    <lineage>
        <taxon>Eukaryota</taxon>
        <taxon>Viridiplantae</taxon>
        <taxon>Streptophyta</taxon>
        <taxon>Embryophyta</taxon>
        <taxon>Tracheophyta</taxon>
        <taxon>Spermatophyta</taxon>
        <taxon>Magnoliopsida</taxon>
        <taxon>eudicotyledons</taxon>
        <taxon>Gunneridae</taxon>
        <taxon>Pentapetalae</taxon>
        <taxon>rosids</taxon>
        <taxon>fabids</taxon>
        <taxon>Fagales</taxon>
        <taxon>Fagaceae</taxon>
        <taxon>Quercus</taxon>
    </lineage>
</organism>
<gene>
    <name evidence="2" type="ORF">CFP56_014543</name>
</gene>
<feature type="domain" description="DUF7950" evidence="1">
    <location>
        <begin position="91"/>
        <end position="125"/>
    </location>
</feature>
<dbReference type="InterPro" id="IPR057710">
    <property type="entry name" value="DUF7950"/>
</dbReference>
<dbReference type="AlphaFoldDB" id="A0AAW0M4Q7"/>
<name>A0AAW0M4Q7_QUESU</name>
<evidence type="ECO:0000259" key="1">
    <source>
        <dbReference type="Pfam" id="PF25821"/>
    </source>
</evidence>
<comment type="caution">
    <text evidence="2">The sequence shown here is derived from an EMBL/GenBank/DDBJ whole genome shotgun (WGS) entry which is preliminary data.</text>
</comment>
<sequence length="128" mass="13950">MDGRGGCCIARYGANGVYDMSKMDMIMLRLSPPAEKKEAAARANLPVLLSFDGKNNNSNNQVGFWSSDRTVVMGVGSCVIVECVNDTWTYDTCGKERSSITLPCDVWRMDGGGFAWRLDVKAALSLGR</sequence>
<accession>A0AAW0M4Q7</accession>